<dbReference type="InterPro" id="IPR029063">
    <property type="entry name" value="SAM-dependent_MTases_sf"/>
</dbReference>
<dbReference type="GO" id="GO:0032259">
    <property type="term" value="P:methylation"/>
    <property type="evidence" value="ECO:0007669"/>
    <property type="project" value="UniProtKB-KW"/>
</dbReference>
<keyword evidence="1" id="KW-0472">Membrane</keyword>
<dbReference type="STRING" id="684065.SAMN05421738_11447"/>
<proteinExistence type="predicted"/>
<dbReference type="GO" id="GO:0008757">
    <property type="term" value="F:S-adenosylmethionine-dependent methyltransferase activity"/>
    <property type="evidence" value="ECO:0007669"/>
    <property type="project" value="InterPro"/>
</dbReference>
<dbReference type="SUPFAM" id="SSF53335">
    <property type="entry name" value="S-adenosyl-L-methionine-dependent methyltransferases"/>
    <property type="match status" value="1"/>
</dbReference>
<sequence length="251" mass="29525">MEIRRKPFQGVWNIIRFNWHFYAIVLLVFSLVFLFKGFLSVNYQIILQIGAFIMLAITAISLLVSYYIYDVSDLYQLKWIKISGNKKIININAGFDETSELIKQINPKIDLTVCDFYEEKKHTEVSIKRARKVYPPFSNTTSVQTNYLPFADETFDLTVAILSAHEIRNEEERILFFKELNRITKSSGEIIITEHLRDFNNFMAYTIGFFHFHSRKTWLKTFRESNLIVNKEIKTTPFITTFILRKDGSTA</sequence>
<dbReference type="RefSeq" id="WP_092909287.1">
    <property type="nucleotide sequence ID" value="NZ_FOUZ01000014.1"/>
</dbReference>
<protein>
    <submittedName>
        <fullName evidence="3">UbiE/COQ5 methyltransferase family protein</fullName>
    </submittedName>
</protein>
<dbReference type="Gene3D" id="3.40.50.150">
    <property type="entry name" value="Vaccinia Virus protein VP39"/>
    <property type="match status" value="1"/>
</dbReference>
<accession>A0A1I4ZST5</accession>
<feature type="transmembrane region" description="Helical" evidence="1">
    <location>
        <begin position="45"/>
        <end position="69"/>
    </location>
</feature>
<feature type="domain" description="Methyltransferase type 11" evidence="2">
    <location>
        <begin position="128"/>
        <end position="192"/>
    </location>
</feature>
<name>A0A1I4ZST5_9FLAO</name>
<dbReference type="Pfam" id="PF08241">
    <property type="entry name" value="Methyltransf_11"/>
    <property type="match status" value="1"/>
</dbReference>
<organism evidence="3 4">
    <name type="scientific">Algoriella xinjiangensis</name>
    <dbReference type="NCBI Taxonomy" id="684065"/>
    <lineage>
        <taxon>Bacteria</taxon>
        <taxon>Pseudomonadati</taxon>
        <taxon>Bacteroidota</taxon>
        <taxon>Flavobacteriia</taxon>
        <taxon>Flavobacteriales</taxon>
        <taxon>Weeksellaceae</taxon>
        <taxon>Algoriella</taxon>
    </lineage>
</organism>
<keyword evidence="1" id="KW-1133">Transmembrane helix</keyword>
<dbReference type="EMBL" id="FOUZ01000014">
    <property type="protein sequence ID" value="SFN53227.1"/>
    <property type="molecule type" value="Genomic_DNA"/>
</dbReference>
<dbReference type="InterPro" id="IPR013216">
    <property type="entry name" value="Methyltransf_11"/>
</dbReference>
<gene>
    <name evidence="3" type="ORF">SAMN05421738_11447</name>
</gene>
<evidence type="ECO:0000259" key="2">
    <source>
        <dbReference type="Pfam" id="PF08241"/>
    </source>
</evidence>
<keyword evidence="3" id="KW-0808">Transferase</keyword>
<feature type="transmembrane region" description="Helical" evidence="1">
    <location>
        <begin position="21"/>
        <end position="39"/>
    </location>
</feature>
<keyword evidence="3" id="KW-0489">Methyltransferase</keyword>
<evidence type="ECO:0000256" key="1">
    <source>
        <dbReference type="SAM" id="Phobius"/>
    </source>
</evidence>
<evidence type="ECO:0000313" key="4">
    <source>
        <dbReference type="Proteomes" id="UP000199149"/>
    </source>
</evidence>
<keyword evidence="4" id="KW-1185">Reference proteome</keyword>
<dbReference type="AlphaFoldDB" id="A0A1I4ZST5"/>
<keyword evidence="1" id="KW-0812">Transmembrane</keyword>
<reference evidence="4" key="1">
    <citation type="submission" date="2016-10" db="EMBL/GenBank/DDBJ databases">
        <authorList>
            <person name="Varghese N."/>
            <person name="Submissions S."/>
        </authorList>
    </citation>
    <scope>NUCLEOTIDE SEQUENCE [LARGE SCALE GENOMIC DNA]</scope>
    <source>
        <strain evidence="4">XJ109</strain>
    </source>
</reference>
<dbReference type="OrthoDB" id="9810615at2"/>
<evidence type="ECO:0000313" key="3">
    <source>
        <dbReference type="EMBL" id="SFN53227.1"/>
    </source>
</evidence>
<dbReference type="Proteomes" id="UP000199149">
    <property type="component" value="Unassembled WGS sequence"/>
</dbReference>